<keyword evidence="2" id="KW-1185">Reference proteome</keyword>
<protein>
    <submittedName>
        <fullName evidence="1">Uncharacterized protein</fullName>
    </submittedName>
</protein>
<dbReference type="EMBL" id="REGN01014069">
    <property type="protein sequence ID" value="RMZ93103.1"/>
    <property type="molecule type" value="Genomic_DNA"/>
</dbReference>
<organism evidence="1 2">
    <name type="scientific">Brachionus plicatilis</name>
    <name type="common">Marine rotifer</name>
    <name type="synonym">Brachionus muelleri</name>
    <dbReference type="NCBI Taxonomy" id="10195"/>
    <lineage>
        <taxon>Eukaryota</taxon>
        <taxon>Metazoa</taxon>
        <taxon>Spiralia</taxon>
        <taxon>Gnathifera</taxon>
        <taxon>Rotifera</taxon>
        <taxon>Eurotatoria</taxon>
        <taxon>Monogononta</taxon>
        <taxon>Pseudotrocha</taxon>
        <taxon>Ploima</taxon>
        <taxon>Brachionidae</taxon>
        <taxon>Brachionus</taxon>
    </lineage>
</organism>
<accession>A0A3M7P259</accession>
<evidence type="ECO:0000313" key="1">
    <source>
        <dbReference type="EMBL" id="RMZ93103.1"/>
    </source>
</evidence>
<name>A0A3M7P259_BRAPC</name>
<dbReference type="Proteomes" id="UP000276133">
    <property type="component" value="Unassembled WGS sequence"/>
</dbReference>
<reference evidence="1 2" key="1">
    <citation type="journal article" date="2018" name="Sci. Rep.">
        <title>Genomic signatures of local adaptation to the degree of environmental predictability in rotifers.</title>
        <authorList>
            <person name="Franch-Gras L."/>
            <person name="Hahn C."/>
            <person name="Garcia-Roger E.M."/>
            <person name="Carmona M.J."/>
            <person name="Serra M."/>
            <person name="Gomez A."/>
        </authorList>
    </citation>
    <scope>NUCLEOTIDE SEQUENCE [LARGE SCALE GENOMIC DNA]</scope>
    <source>
        <strain evidence="1">HYR1</strain>
    </source>
</reference>
<sequence length="65" mass="8112">MKAQYEYHALFLHIFSYKLFVLGKKLRREKITERKILRREKITERKILRGKNDKREMFKGEKNKK</sequence>
<dbReference type="AlphaFoldDB" id="A0A3M7P259"/>
<comment type="caution">
    <text evidence="1">The sequence shown here is derived from an EMBL/GenBank/DDBJ whole genome shotgun (WGS) entry which is preliminary data.</text>
</comment>
<proteinExistence type="predicted"/>
<gene>
    <name evidence="1" type="ORF">BpHYR1_049439</name>
</gene>
<evidence type="ECO:0000313" key="2">
    <source>
        <dbReference type="Proteomes" id="UP000276133"/>
    </source>
</evidence>